<proteinExistence type="predicted"/>
<dbReference type="NCBIfam" id="NF041811">
    <property type="entry name" value="Avs1c"/>
    <property type="match status" value="1"/>
</dbReference>
<dbReference type="EMBL" id="QWIV01000014">
    <property type="protein sequence ID" value="RMZ58795.1"/>
    <property type="molecule type" value="Genomic_DNA"/>
</dbReference>
<dbReference type="RefSeq" id="WP_122547943.1">
    <property type="nucleotide sequence ID" value="NZ_QWIV01000014.1"/>
</dbReference>
<accession>A0A3M7L9U2</accession>
<protein>
    <submittedName>
        <fullName evidence="1">Uncharacterized protein</fullName>
    </submittedName>
</protein>
<dbReference type="AlphaFoldDB" id="A0A3M7L9U2"/>
<comment type="caution">
    <text evidence="1">The sequence shown here is derived from an EMBL/GenBank/DDBJ whole genome shotgun (WGS) entry which is preliminary data.</text>
</comment>
<keyword evidence="2" id="KW-1185">Reference proteome</keyword>
<evidence type="ECO:0000313" key="1">
    <source>
        <dbReference type="EMBL" id="RMZ58795.1"/>
    </source>
</evidence>
<gene>
    <name evidence="1" type="ORF">D1632_14530</name>
</gene>
<dbReference type="Proteomes" id="UP000267524">
    <property type="component" value="Unassembled WGS sequence"/>
</dbReference>
<reference evidence="1 2" key="1">
    <citation type="submission" date="2018-08" db="EMBL/GenBank/DDBJ databases">
        <title>Chryseobacterium nematophagum: a novel matrix digesting pathogen of nematodes.</title>
        <authorList>
            <person name="Page A."/>
            <person name="Roberts M."/>
            <person name="Felix M.-A."/>
            <person name="Weir W."/>
        </authorList>
    </citation>
    <scope>NUCLEOTIDE SEQUENCE [LARGE SCALE GENOMIC DNA]</scope>
    <source>
        <strain evidence="1 2">JUb275</strain>
    </source>
</reference>
<evidence type="ECO:0000313" key="2">
    <source>
        <dbReference type="Proteomes" id="UP000267524"/>
    </source>
</evidence>
<sequence>MITPNNRKEFERNISILAESIEQGTSKFLPDRKIIMSLLKSKKLPNKRINFITVDEQSRLLANSLANFDIPEFKNNKYAG</sequence>
<name>A0A3M7L9U2_9FLAO</name>
<organism evidence="1 2">
    <name type="scientific">Chryseobacterium nematophagum</name>
    <dbReference type="NCBI Taxonomy" id="2305228"/>
    <lineage>
        <taxon>Bacteria</taxon>
        <taxon>Pseudomonadati</taxon>
        <taxon>Bacteroidota</taxon>
        <taxon>Flavobacteriia</taxon>
        <taxon>Flavobacteriales</taxon>
        <taxon>Weeksellaceae</taxon>
        <taxon>Chryseobacterium group</taxon>
        <taxon>Chryseobacterium</taxon>
    </lineage>
</organism>